<dbReference type="EC" id="2.4.2.2" evidence="6"/>
<comment type="subunit">
    <text evidence="5">Homodimer.</text>
</comment>
<dbReference type="Pfam" id="PF07831">
    <property type="entry name" value="PYNP_C"/>
    <property type="match status" value="1"/>
</dbReference>
<comment type="cofactor">
    <cofactor evidence="2">
        <name>K(+)</name>
        <dbReference type="ChEBI" id="CHEBI:29103"/>
    </cofactor>
</comment>
<evidence type="ECO:0000256" key="12">
    <source>
        <dbReference type="ARBA" id="ARBA00048525"/>
    </source>
</evidence>
<dbReference type="GO" id="GO:0046872">
    <property type="term" value="F:metal ion binding"/>
    <property type="evidence" value="ECO:0007669"/>
    <property type="project" value="UniProtKB-KW"/>
</dbReference>
<dbReference type="InterPro" id="IPR017872">
    <property type="entry name" value="Pyrmidine_PPase_CS"/>
</dbReference>
<dbReference type="InterPro" id="IPR036566">
    <property type="entry name" value="PYNP-like_C_sf"/>
</dbReference>
<dbReference type="GO" id="GO:0006213">
    <property type="term" value="P:pyrimidine nucleoside metabolic process"/>
    <property type="evidence" value="ECO:0007669"/>
    <property type="project" value="InterPro"/>
</dbReference>
<comment type="catalytic activity">
    <reaction evidence="12">
        <text>thymidine + phosphate = 2-deoxy-alpha-D-ribose 1-phosphate + thymine</text>
        <dbReference type="Rhea" id="RHEA:16037"/>
        <dbReference type="ChEBI" id="CHEBI:17748"/>
        <dbReference type="ChEBI" id="CHEBI:17821"/>
        <dbReference type="ChEBI" id="CHEBI:43474"/>
        <dbReference type="ChEBI" id="CHEBI:57259"/>
        <dbReference type="EC" id="2.4.2.2"/>
    </reaction>
</comment>
<evidence type="ECO:0000256" key="6">
    <source>
        <dbReference type="ARBA" id="ARBA00011889"/>
    </source>
</evidence>
<dbReference type="PROSITE" id="PS00647">
    <property type="entry name" value="THYMID_PHOSPHORYLASE"/>
    <property type="match status" value="1"/>
</dbReference>
<evidence type="ECO:0000313" key="14">
    <source>
        <dbReference type="EMBL" id="MCR2042640.1"/>
    </source>
</evidence>
<evidence type="ECO:0000259" key="13">
    <source>
        <dbReference type="SMART" id="SM00941"/>
    </source>
</evidence>
<feature type="domain" description="Pyrimidine nucleoside phosphorylase C-terminal" evidence="13">
    <location>
        <begin position="345"/>
        <end position="419"/>
    </location>
</feature>
<keyword evidence="10" id="KW-0479">Metal-binding</keyword>
<keyword evidence="8 14" id="KW-0328">Glycosyltransferase</keyword>
<dbReference type="Proteomes" id="UP001142078">
    <property type="component" value="Unassembled WGS sequence"/>
</dbReference>
<proteinExistence type="inferred from homology"/>
<dbReference type="GO" id="GO:0004645">
    <property type="term" value="F:1,4-alpha-oligoglucan phosphorylase activity"/>
    <property type="evidence" value="ECO:0007669"/>
    <property type="project" value="InterPro"/>
</dbReference>
<dbReference type="Pfam" id="PF02885">
    <property type="entry name" value="Glycos_trans_3N"/>
    <property type="match status" value="1"/>
</dbReference>
<evidence type="ECO:0000256" key="9">
    <source>
        <dbReference type="ARBA" id="ARBA00022679"/>
    </source>
</evidence>
<dbReference type="Gene3D" id="3.40.1030.10">
    <property type="entry name" value="Nucleoside phosphorylase/phosphoribosyltransferase catalytic domain"/>
    <property type="match status" value="1"/>
</dbReference>
<dbReference type="Gene3D" id="3.90.1170.30">
    <property type="entry name" value="Pyrimidine nucleoside phosphorylase-like, C-terminal domain"/>
    <property type="match status" value="1"/>
</dbReference>
<dbReference type="FunFam" id="3.40.1030.10:FF:000003">
    <property type="entry name" value="Pyrimidine-nucleoside phosphorylase"/>
    <property type="match status" value="1"/>
</dbReference>
<comment type="catalytic activity">
    <reaction evidence="11">
        <text>uridine + phosphate = alpha-D-ribose 1-phosphate + uracil</text>
        <dbReference type="Rhea" id="RHEA:24388"/>
        <dbReference type="ChEBI" id="CHEBI:16704"/>
        <dbReference type="ChEBI" id="CHEBI:17568"/>
        <dbReference type="ChEBI" id="CHEBI:43474"/>
        <dbReference type="ChEBI" id="CHEBI:57720"/>
        <dbReference type="EC" id="2.4.2.2"/>
    </reaction>
</comment>
<keyword evidence="9 14" id="KW-0808">Transferase</keyword>
<evidence type="ECO:0000256" key="1">
    <source>
        <dbReference type="ARBA" id="ARBA00001066"/>
    </source>
</evidence>
<dbReference type="PANTHER" id="PTHR10515:SF0">
    <property type="entry name" value="THYMIDINE PHOSPHORYLASE"/>
    <property type="match status" value="1"/>
</dbReference>
<dbReference type="FunFam" id="1.20.970.10:FF:000002">
    <property type="entry name" value="Pyrimidine-nucleoside phosphorylase"/>
    <property type="match status" value="1"/>
</dbReference>
<comment type="caution">
    <text evidence="14">The sequence shown here is derived from an EMBL/GenBank/DDBJ whole genome shotgun (WGS) entry which is preliminary data.</text>
</comment>
<evidence type="ECO:0000256" key="7">
    <source>
        <dbReference type="ARBA" id="ARBA00014680"/>
    </source>
</evidence>
<dbReference type="Pfam" id="PF00591">
    <property type="entry name" value="Glycos_transf_3"/>
    <property type="match status" value="1"/>
</dbReference>
<dbReference type="PANTHER" id="PTHR10515">
    <property type="entry name" value="THYMIDINE PHOSPHORYLASE"/>
    <property type="match status" value="1"/>
</dbReference>
<accession>A0A9X2MGG4</accession>
<dbReference type="SUPFAM" id="SSF52418">
    <property type="entry name" value="Nucleoside phosphorylase/phosphoribosyltransferase catalytic domain"/>
    <property type="match status" value="1"/>
</dbReference>
<dbReference type="NCBIfam" id="NF004490">
    <property type="entry name" value="PRK05820.1"/>
    <property type="match status" value="1"/>
</dbReference>
<dbReference type="InterPro" id="IPR036320">
    <property type="entry name" value="Glycosyl_Trfase_fam3_N_dom_sf"/>
</dbReference>
<name>A0A9X2MGG4_9FIRM</name>
<comment type="function">
    <text evidence="3">Catalyzes phosphorolysis of the pyrimidine nucleosides uridine, thymidine and 2'-deoxyuridine with the formation of the corresponding pyrimidine base and ribose-1-phosphate.</text>
</comment>
<dbReference type="GO" id="GO:0006206">
    <property type="term" value="P:pyrimidine nucleobase metabolic process"/>
    <property type="evidence" value="ECO:0007669"/>
    <property type="project" value="InterPro"/>
</dbReference>
<evidence type="ECO:0000313" key="15">
    <source>
        <dbReference type="Proteomes" id="UP001142078"/>
    </source>
</evidence>
<dbReference type="PIRSF" id="PIRSF000478">
    <property type="entry name" value="TP_PyNP"/>
    <property type="match status" value="1"/>
</dbReference>
<dbReference type="SMART" id="SM00941">
    <property type="entry name" value="PYNP_C"/>
    <property type="match status" value="1"/>
</dbReference>
<dbReference type="InterPro" id="IPR017459">
    <property type="entry name" value="Glycosyl_Trfase_fam3_N_dom"/>
</dbReference>
<comment type="catalytic activity">
    <reaction evidence="1">
        <text>2'-deoxyuridine + phosphate = 2-deoxy-alpha-D-ribose 1-phosphate + uracil</text>
        <dbReference type="Rhea" id="RHEA:22824"/>
        <dbReference type="ChEBI" id="CHEBI:16450"/>
        <dbReference type="ChEBI" id="CHEBI:17568"/>
        <dbReference type="ChEBI" id="CHEBI:43474"/>
        <dbReference type="ChEBI" id="CHEBI:57259"/>
        <dbReference type="EC" id="2.4.2.2"/>
    </reaction>
</comment>
<dbReference type="InterPro" id="IPR013102">
    <property type="entry name" value="PYNP_C"/>
</dbReference>
<evidence type="ECO:0000256" key="3">
    <source>
        <dbReference type="ARBA" id="ARBA00003877"/>
    </source>
</evidence>
<dbReference type="InterPro" id="IPR035902">
    <property type="entry name" value="Nuc_phospho_transferase"/>
</dbReference>
<evidence type="ECO:0000256" key="10">
    <source>
        <dbReference type="ARBA" id="ARBA00022723"/>
    </source>
</evidence>
<dbReference type="SUPFAM" id="SSF54680">
    <property type="entry name" value="Pyrimidine nucleoside phosphorylase C-terminal domain"/>
    <property type="match status" value="1"/>
</dbReference>
<gene>
    <name evidence="14" type="ORF">NSA23_00785</name>
</gene>
<dbReference type="GO" id="GO:0005829">
    <property type="term" value="C:cytosol"/>
    <property type="evidence" value="ECO:0007669"/>
    <property type="project" value="TreeGrafter"/>
</dbReference>
<organism evidence="14 15">
    <name type="scientific">Anaerosalibacter massiliensis</name>
    <dbReference type="NCBI Taxonomy" id="1347392"/>
    <lineage>
        <taxon>Bacteria</taxon>
        <taxon>Bacillati</taxon>
        <taxon>Bacillota</taxon>
        <taxon>Tissierellia</taxon>
        <taxon>Tissierellales</taxon>
        <taxon>Sporanaerobacteraceae</taxon>
        <taxon>Anaerosalibacter</taxon>
    </lineage>
</organism>
<dbReference type="InterPro" id="IPR018090">
    <property type="entry name" value="Pyrmidine_PPas_bac/euk"/>
</dbReference>
<evidence type="ECO:0000256" key="4">
    <source>
        <dbReference type="ARBA" id="ARBA00006915"/>
    </source>
</evidence>
<dbReference type="OrthoDB" id="9763887at2"/>
<evidence type="ECO:0000256" key="5">
    <source>
        <dbReference type="ARBA" id="ARBA00011738"/>
    </source>
</evidence>
<sequence>MRMYDIIKKKRDGEELTKEEINFFIKGYTDNKIPDYQVASLLMAIYFNKMNKRETLNLTKAMINSGETVDLSQISGTKVDKHSTGGVGDKTTIALAPMVAACGVPFVKMSGRGLGHTGGTLDKLESIKDFKVELSREEFVRISNEINIALCSQTANITPADKKLYSLRDVTATVENISLIASSIMSKKLAIGSDAIILDVKVGSGAFMKNLDNAISLAEEMVEIGTGFGRETIALVTNMDEPLGYAIGNGLEIKEAVETLQGKGPKDFYELCLFLGSKLLVLAKKTSNEKEGREMLVNTIKTGKAYKKLLELVKYQYGDTSYIEDTELLPKAKYVLKVESDKEGYIKSMNAEEIGKCALILGAGRDTKESEIDLSAGIVLNKKVDDKVKKGDVLAYIHGNNRGKVEEVKEKLKNIIDVGNKNKENKKLVYGEITNKKTKLF</sequence>
<dbReference type="AlphaFoldDB" id="A0A9X2MGG4"/>
<dbReference type="EMBL" id="JANJZL010000001">
    <property type="protein sequence ID" value="MCR2042640.1"/>
    <property type="molecule type" value="Genomic_DNA"/>
</dbReference>
<dbReference type="InterPro" id="IPR000312">
    <property type="entry name" value="Glycosyl_Trfase_fam3"/>
</dbReference>
<dbReference type="InterPro" id="IPR000053">
    <property type="entry name" value="Thymidine/pyrmidine_PPase"/>
</dbReference>
<evidence type="ECO:0000256" key="11">
    <source>
        <dbReference type="ARBA" id="ARBA00048453"/>
    </source>
</evidence>
<evidence type="ECO:0000256" key="2">
    <source>
        <dbReference type="ARBA" id="ARBA00001958"/>
    </source>
</evidence>
<protein>
    <recommendedName>
        <fullName evidence="7">Pyrimidine-nucleoside phosphorylase</fullName>
        <ecNumber evidence="6">2.4.2.2</ecNumber>
    </recommendedName>
</protein>
<dbReference type="RefSeq" id="WP_042682302.1">
    <property type="nucleotide sequence ID" value="NZ_JANJZL010000001.1"/>
</dbReference>
<evidence type="ECO:0000256" key="8">
    <source>
        <dbReference type="ARBA" id="ARBA00022676"/>
    </source>
</evidence>
<comment type="similarity">
    <text evidence="4">Belongs to the thymidine/pyrimidine-nucleoside phosphorylase family.</text>
</comment>
<dbReference type="GO" id="GO:0009032">
    <property type="term" value="F:thymidine phosphorylase activity"/>
    <property type="evidence" value="ECO:0007669"/>
    <property type="project" value="TreeGrafter"/>
</dbReference>
<dbReference type="Gene3D" id="1.20.970.10">
    <property type="entry name" value="Transferase, Pyrimidine Nucleoside Phosphorylase, Chain C"/>
    <property type="match status" value="1"/>
</dbReference>
<dbReference type="NCBIfam" id="NF004747">
    <property type="entry name" value="PRK06078.1"/>
    <property type="match status" value="1"/>
</dbReference>
<dbReference type="SUPFAM" id="SSF47648">
    <property type="entry name" value="Nucleoside phosphorylase/phosphoribosyltransferase N-terminal domain"/>
    <property type="match status" value="1"/>
</dbReference>
<reference evidence="14" key="1">
    <citation type="submission" date="2022-07" db="EMBL/GenBank/DDBJ databases">
        <title>Enhanced cultured diversity of the mouse gut microbiota enables custom-made synthetic communities.</title>
        <authorList>
            <person name="Afrizal A."/>
        </authorList>
    </citation>
    <scope>NUCLEOTIDE SEQUENCE</scope>
    <source>
        <strain evidence="14">DSM 29482</strain>
    </source>
</reference>
<dbReference type="NCBIfam" id="TIGR02644">
    <property type="entry name" value="Y_phosphoryl"/>
    <property type="match status" value="1"/>
</dbReference>
<keyword evidence="15" id="KW-1185">Reference proteome</keyword>